<dbReference type="PROSITE" id="PS50111">
    <property type="entry name" value="CHEMOTAXIS_TRANSDUC_2"/>
    <property type="match status" value="1"/>
</dbReference>
<feature type="domain" description="Methyl-accepting transducer" evidence="3">
    <location>
        <begin position="16"/>
        <end position="252"/>
    </location>
</feature>
<organism evidence="4 5">
    <name type="scientific">Altererythrobacter epoxidivorans</name>
    <dbReference type="NCBI Taxonomy" id="361183"/>
    <lineage>
        <taxon>Bacteria</taxon>
        <taxon>Pseudomonadati</taxon>
        <taxon>Pseudomonadota</taxon>
        <taxon>Alphaproteobacteria</taxon>
        <taxon>Sphingomonadales</taxon>
        <taxon>Erythrobacteraceae</taxon>
        <taxon>Altererythrobacter</taxon>
    </lineage>
</organism>
<dbReference type="KEGG" id="aep:AMC99_01135"/>
<dbReference type="EMBL" id="CP012669">
    <property type="protein sequence ID" value="ALE16431.1"/>
    <property type="molecule type" value="Genomic_DNA"/>
</dbReference>
<dbReference type="PATRIC" id="fig|361183.4.peg.1108"/>
<dbReference type="GO" id="GO:0016020">
    <property type="term" value="C:membrane"/>
    <property type="evidence" value="ECO:0007669"/>
    <property type="project" value="InterPro"/>
</dbReference>
<name>A0A0M5L6V2_9SPHN</name>
<dbReference type="PANTHER" id="PTHR32089">
    <property type="entry name" value="METHYL-ACCEPTING CHEMOTAXIS PROTEIN MCPB"/>
    <property type="match status" value="1"/>
</dbReference>
<proteinExistence type="predicted"/>
<evidence type="ECO:0000256" key="2">
    <source>
        <dbReference type="PROSITE-ProRule" id="PRU00284"/>
    </source>
</evidence>
<evidence type="ECO:0000256" key="1">
    <source>
        <dbReference type="ARBA" id="ARBA00023224"/>
    </source>
</evidence>
<gene>
    <name evidence="4" type="ORF">AMC99_01135</name>
</gene>
<reference evidence="4 5" key="1">
    <citation type="submission" date="2015-09" db="EMBL/GenBank/DDBJ databases">
        <title>Complete genome sequence of a benzo[a]pyrene-degrading bacterium Altererythrobacter epoxidivorans CGMCC 1.7731T.</title>
        <authorList>
            <person name="Li Z."/>
            <person name="Cheng H."/>
            <person name="Huo Y."/>
            <person name="Xu X."/>
        </authorList>
    </citation>
    <scope>NUCLEOTIDE SEQUENCE [LARGE SCALE GENOMIC DNA]</scope>
    <source>
        <strain evidence="4 5">CGMCC 1.7731</strain>
    </source>
</reference>
<dbReference type="SUPFAM" id="SSF58104">
    <property type="entry name" value="Methyl-accepting chemotaxis protein (MCP) signaling domain"/>
    <property type="match status" value="1"/>
</dbReference>
<evidence type="ECO:0000259" key="3">
    <source>
        <dbReference type="PROSITE" id="PS50111"/>
    </source>
</evidence>
<dbReference type="Pfam" id="PF00015">
    <property type="entry name" value="MCPsignal"/>
    <property type="match status" value="1"/>
</dbReference>
<sequence length="291" mass="30458">MGQLNPMMHKGGITASSARLLEGFDDVSNTLAAALAANDAGRTGRYELKTILAKIATDQQVMSQASGATQAISEDALEQLGNGTAVIDSTLGEIEELIAIMPELMERIAGFSKAMEVVQKAANKIAELADATDILSLNARIEAAVSGSSGDNFQTVASEVQALSVKAKAAASGINRTVNALASETKTMSERVSTGADACSDVSHSIGQIKQTIQDVCVSLVEVDSAQSRIGDVSNHMSENLAKSTKAIDAGDGRLGNHGREIAAASERIVSLKERTEDLQRFVKQIEAPQT</sequence>
<dbReference type="PANTHER" id="PTHR32089:SF112">
    <property type="entry name" value="LYSOZYME-LIKE PROTEIN-RELATED"/>
    <property type="match status" value="1"/>
</dbReference>
<keyword evidence="1 2" id="KW-0807">Transducer</keyword>
<dbReference type="Proteomes" id="UP000057938">
    <property type="component" value="Chromosome"/>
</dbReference>
<dbReference type="InterPro" id="IPR004089">
    <property type="entry name" value="MCPsignal_dom"/>
</dbReference>
<dbReference type="Gene3D" id="1.10.287.950">
    <property type="entry name" value="Methyl-accepting chemotaxis protein"/>
    <property type="match status" value="1"/>
</dbReference>
<evidence type="ECO:0000313" key="5">
    <source>
        <dbReference type="Proteomes" id="UP000057938"/>
    </source>
</evidence>
<dbReference type="OrthoDB" id="5292010at2"/>
<dbReference type="SMART" id="SM00283">
    <property type="entry name" value="MA"/>
    <property type="match status" value="1"/>
</dbReference>
<dbReference type="GO" id="GO:0007165">
    <property type="term" value="P:signal transduction"/>
    <property type="evidence" value="ECO:0007669"/>
    <property type="project" value="UniProtKB-KW"/>
</dbReference>
<accession>A0A0M5L6V2</accession>
<keyword evidence="5" id="KW-1185">Reference proteome</keyword>
<dbReference type="AlphaFoldDB" id="A0A0M5L6V2"/>
<protein>
    <submittedName>
        <fullName evidence="4">Methyl-accepting chemotaxis protein</fullName>
    </submittedName>
</protein>
<evidence type="ECO:0000313" key="4">
    <source>
        <dbReference type="EMBL" id="ALE16431.1"/>
    </source>
</evidence>
<dbReference type="STRING" id="361183.AMC99_01135"/>